<dbReference type="Pfam" id="PF00385">
    <property type="entry name" value="Chromo"/>
    <property type="match status" value="1"/>
</dbReference>
<evidence type="ECO:0000256" key="3">
    <source>
        <dbReference type="SAM" id="MobiDB-lite"/>
    </source>
</evidence>
<proteinExistence type="predicted"/>
<organism evidence="5 6">
    <name type="scientific">Chionoecetes opilio</name>
    <name type="common">Atlantic snow crab</name>
    <name type="synonym">Cancer opilio</name>
    <dbReference type="NCBI Taxonomy" id="41210"/>
    <lineage>
        <taxon>Eukaryota</taxon>
        <taxon>Metazoa</taxon>
        <taxon>Ecdysozoa</taxon>
        <taxon>Arthropoda</taxon>
        <taxon>Crustacea</taxon>
        <taxon>Multicrustacea</taxon>
        <taxon>Malacostraca</taxon>
        <taxon>Eumalacostraca</taxon>
        <taxon>Eucarida</taxon>
        <taxon>Decapoda</taxon>
        <taxon>Pleocyemata</taxon>
        <taxon>Brachyura</taxon>
        <taxon>Eubrachyura</taxon>
        <taxon>Majoidea</taxon>
        <taxon>Majidae</taxon>
        <taxon>Chionoecetes</taxon>
    </lineage>
</organism>
<name>A0A8J4YMG5_CHIOP</name>
<dbReference type="GO" id="GO:0005634">
    <property type="term" value="C:nucleus"/>
    <property type="evidence" value="ECO:0007669"/>
    <property type="project" value="UniProtKB-SubCell"/>
</dbReference>
<gene>
    <name evidence="5" type="primary">Cdyl2</name>
    <name evidence="5" type="ORF">GWK47_005563</name>
</gene>
<dbReference type="SUPFAM" id="SSF54160">
    <property type="entry name" value="Chromo domain-like"/>
    <property type="match status" value="1"/>
</dbReference>
<dbReference type="GO" id="GO:0005694">
    <property type="term" value="C:chromosome"/>
    <property type="evidence" value="ECO:0007669"/>
    <property type="project" value="UniProtKB-ARBA"/>
</dbReference>
<keyword evidence="2" id="KW-0539">Nucleus</keyword>
<evidence type="ECO:0000256" key="2">
    <source>
        <dbReference type="ARBA" id="ARBA00023242"/>
    </source>
</evidence>
<comment type="subcellular location">
    <subcellularLocation>
        <location evidence="1">Nucleus</location>
    </subcellularLocation>
</comment>
<accession>A0A8J4YMG5</accession>
<evidence type="ECO:0000259" key="4">
    <source>
        <dbReference type="PROSITE" id="PS50013"/>
    </source>
</evidence>
<dbReference type="InterPro" id="IPR023780">
    <property type="entry name" value="Chromo_domain"/>
</dbReference>
<dbReference type="PROSITE" id="PS50013">
    <property type="entry name" value="CHROMO_2"/>
    <property type="match status" value="1"/>
</dbReference>
<evidence type="ECO:0000313" key="6">
    <source>
        <dbReference type="Proteomes" id="UP000770661"/>
    </source>
</evidence>
<dbReference type="InterPro" id="IPR016197">
    <property type="entry name" value="Chromo-like_dom_sf"/>
</dbReference>
<dbReference type="Proteomes" id="UP000770661">
    <property type="component" value="Unassembled WGS sequence"/>
</dbReference>
<dbReference type="CDD" id="cd00024">
    <property type="entry name" value="CD_CSD"/>
    <property type="match status" value="1"/>
</dbReference>
<evidence type="ECO:0000313" key="5">
    <source>
        <dbReference type="EMBL" id="KAG0723305.1"/>
    </source>
</evidence>
<protein>
    <submittedName>
        <fullName evidence="5">Chromodomain Y-like protein 2</fullName>
    </submittedName>
</protein>
<dbReference type="AlphaFoldDB" id="A0A8J4YMG5"/>
<comment type="caution">
    <text evidence="5">The sequence shown here is derived from an EMBL/GenBank/DDBJ whole genome shotgun (WGS) entry which is preliminary data.</text>
</comment>
<dbReference type="Gene3D" id="2.40.50.40">
    <property type="match status" value="1"/>
</dbReference>
<evidence type="ECO:0000256" key="1">
    <source>
        <dbReference type="ARBA" id="ARBA00004123"/>
    </source>
</evidence>
<feature type="compositionally biased region" description="Basic and acidic residues" evidence="3">
    <location>
        <begin position="65"/>
        <end position="92"/>
    </location>
</feature>
<keyword evidence="6" id="KW-1185">Reference proteome</keyword>
<dbReference type="InterPro" id="IPR000953">
    <property type="entry name" value="Chromo/chromo_shadow_dom"/>
</dbReference>
<feature type="domain" description="Chromo" evidence="4">
    <location>
        <begin position="17"/>
        <end position="76"/>
    </location>
</feature>
<dbReference type="PANTHER" id="PTHR22812">
    <property type="entry name" value="CHROMOBOX PROTEIN"/>
    <property type="match status" value="1"/>
</dbReference>
<feature type="compositionally biased region" description="Polar residues" evidence="3">
    <location>
        <begin position="116"/>
        <end position="125"/>
    </location>
</feature>
<dbReference type="OrthoDB" id="8192126at2759"/>
<dbReference type="EMBL" id="JACEEZ010008414">
    <property type="protein sequence ID" value="KAG0723305.1"/>
    <property type="molecule type" value="Genomic_DNA"/>
</dbReference>
<dbReference type="InterPro" id="IPR051219">
    <property type="entry name" value="Heterochromatin_chromo-domain"/>
</dbReference>
<sequence length="125" mass="14455">MTTDLSGSGLSDVHQACEVEKILDQRQKKNKKEYLVQWKNKGPKHNSWEPEENVENCKQIIKKFNDSLKKKDKPVKEPKEPKEPKEAKEPKVRGKVKVAALVAVESSSRSRRTGKNRSYSQFYDQ</sequence>
<reference evidence="5" key="1">
    <citation type="submission" date="2020-07" db="EMBL/GenBank/DDBJ databases">
        <title>The High-quality genome of the commercially important snow crab, Chionoecetes opilio.</title>
        <authorList>
            <person name="Jeong J.-H."/>
            <person name="Ryu S."/>
        </authorList>
    </citation>
    <scope>NUCLEOTIDE SEQUENCE</scope>
    <source>
        <strain evidence="5">MADBK_172401_WGS</strain>
        <tissue evidence="5">Digestive gland</tissue>
    </source>
</reference>
<feature type="region of interest" description="Disordered" evidence="3">
    <location>
        <begin position="65"/>
        <end position="125"/>
    </location>
</feature>
<dbReference type="SMART" id="SM00298">
    <property type="entry name" value="CHROMO"/>
    <property type="match status" value="1"/>
</dbReference>